<evidence type="ECO:0000313" key="1">
    <source>
        <dbReference type="EMBL" id="KAI5076738.1"/>
    </source>
</evidence>
<comment type="caution">
    <text evidence="1">The sequence shown here is derived from an EMBL/GenBank/DDBJ whole genome shotgun (WGS) entry which is preliminary data.</text>
</comment>
<proteinExistence type="predicted"/>
<dbReference type="Proteomes" id="UP000886520">
    <property type="component" value="Chromosome 8"/>
</dbReference>
<organism evidence="1 2">
    <name type="scientific">Adiantum capillus-veneris</name>
    <name type="common">Maidenhair fern</name>
    <dbReference type="NCBI Taxonomy" id="13818"/>
    <lineage>
        <taxon>Eukaryota</taxon>
        <taxon>Viridiplantae</taxon>
        <taxon>Streptophyta</taxon>
        <taxon>Embryophyta</taxon>
        <taxon>Tracheophyta</taxon>
        <taxon>Polypodiopsida</taxon>
        <taxon>Polypodiidae</taxon>
        <taxon>Polypodiales</taxon>
        <taxon>Pteridineae</taxon>
        <taxon>Pteridaceae</taxon>
        <taxon>Vittarioideae</taxon>
        <taxon>Adiantum</taxon>
    </lineage>
</organism>
<name>A0A9D4UZ95_ADICA</name>
<sequence length="68" mass="7561">MIKVIGVNMSIMLKKLGRSKLIVDHAAITLHVIEGSESLSDTAALHDCRCAYFCQLREHCQLMLLSGF</sequence>
<dbReference type="AlphaFoldDB" id="A0A9D4UZ95"/>
<gene>
    <name evidence="1" type="ORF">GOP47_0008803</name>
</gene>
<accession>A0A9D4UZ95</accession>
<reference evidence="1" key="1">
    <citation type="submission" date="2021-01" db="EMBL/GenBank/DDBJ databases">
        <title>Adiantum capillus-veneris genome.</title>
        <authorList>
            <person name="Fang Y."/>
            <person name="Liao Q."/>
        </authorList>
    </citation>
    <scope>NUCLEOTIDE SEQUENCE</scope>
    <source>
        <strain evidence="1">H3</strain>
        <tissue evidence="1">Leaf</tissue>
    </source>
</reference>
<protein>
    <submittedName>
        <fullName evidence="1">Uncharacterized protein</fullName>
    </submittedName>
</protein>
<keyword evidence="2" id="KW-1185">Reference proteome</keyword>
<dbReference type="EMBL" id="JABFUD020000008">
    <property type="protein sequence ID" value="KAI5076738.1"/>
    <property type="molecule type" value="Genomic_DNA"/>
</dbReference>
<evidence type="ECO:0000313" key="2">
    <source>
        <dbReference type="Proteomes" id="UP000886520"/>
    </source>
</evidence>